<keyword evidence="2 4" id="KW-0378">Hydrolase</keyword>
<gene>
    <name evidence="7" type="ORF">B8V81_3138</name>
</gene>
<dbReference type="SUPFAM" id="SSF51445">
    <property type="entry name" value="(Trans)glycosidases"/>
    <property type="match status" value="1"/>
</dbReference>
<dbReference type="InterPro" id="IPR001547">
    <property type="entry name" value="Glyco_hydro_5"/>
</dbReference>
<dbReference type="GO" id="GO:0009251">
    <property type="term" value="P:glucan catabolic process"/>
    <property type="evidence" value="ECO:0007669"/>
    <property type="project" value="TreeGrafter"/>
</dbReference>
<name>A0A2N5N2X9_9BACL</name>
<evidence type="ECO:0000313" key="7">
    <source>
        <dbReference type="EMBL" id="PLT44707.1"/>
    </source>
</evidence>
<dbReference type="Gene3D" id="3.20.20.80">
    <property type="entry name" value="Glycosidases"/>
    <property type="match status" value="1"/>
</dbReference>
<evidence type="ECO:0000259" key="6">
    <source>
        <dbReference type="Pfam" id="PF00150"/>
    </source>
</evidence>
<keyword evidence="8" id="KW-1185">Reference proteome</keyword>
<sequence length="333" mass="36205">MKMNKMKALKMLLALMTAWTLLAAMPGLERTAHAASGFYVSGTTLYDANGKPFVMRGVNYAHTWFKNDLNTAIPAIAATGANTVRVVLSNGSQYTKDTAQNVSAILSLLKQHKMVAVLEVHDATGSDSAAELDKAVNYWIEIKNALIGQEKYVILNIANEWYGTWNGSGWANGYKAAIPKLRNAGLTHTLMVDSAGWGQYPDSIRDYGQSVLAADPQRNTMFSIHMYEYAGGNAQTIKTNIDNVLNKGLCLTIGEFGQYHTNGDVDEPTILSYAQQKKVGWTAWSWHGNGSSYAYLDLAHSAGGGLTDWGNTVVYGLNNANGIKQTSVKASVY</sequence>
<dbReference type="InterPro" id="IPR017853">
    <property type="entry name" value="GH"/>
</dbReference>
<comment type="similarity">
    <text evidence="1 4">Belongs to the glycosyl hydrolase 5 (cellulase A) family.</text>
</comment>
<proteinExistence type="inferred from homology"/>
<evidence type="ECO:0000256" key="1">
    <source>
        <dbReference type="ARBA" id="ARBA00005641"/>
    </source>
</evidence>
<feature type="chain" id="PRO_5039120555" evidence="5">
    <location>
        <begin position="24"/>
        <end position="333"/>
    </location>
</feature>
<evidence type="ECO:0000256" key="4">
    <source>
        <dbReference type="RuleBase" id="RU361153"/>
    </source>
</evidence>
<evidence type="ECO:0000256" key="5">
    <source>
        <dbReference type="SAM" id="SignalP"/>
    </source>
</evidence>
<comment type="caution">
    <text evidence="7">The sequence shown here is derived from an EMBL/GenBank/DDBJ whole genome shotgun (WGS) entry which is preliminary data.</text>
</comment>
<dbReference type="EMBL" id="NFEZ01000004">
    <property type="protein sequence ID" value="PLT44707.1"/>
    <property type="molecule type" value="Genomic_DNA"/>
</dbReference>
<dbReference type="GO" id="GO:0004553">
    <property type="term" value="F:hydrolase activity, hydrolyzing O-glycosyl compounds"/>
    <property type="evidence" value="ECO:0007669"/>
    <property type="project" value="InterPro"/>
</dbReference>
<keyword evidence="3 4" id="KW-0326">Glycosidase</keyword>
<evidence type="ECO:0000313" key="8">
    <source>
        <dbReference type="Proteomes" id="UP000234789"/>
    </source>
</evidence>
<dbReference type="Pfam" id="PF00150">
    <property type="entry name" value="Cellulase"/>
    <property type="match status" value="1"/>
</dbReference>
<keyword evidence="5" id="KW-0732">Signal</keyword>
<feature type="signal peptide" evidence="5">
    <location>
        <begin position="1"/>
        <end position="23"/>
    </location>
</feature>
<dbReference type="PANTHER" id="PTHR34142:SF1">
    <property type="entry name" value="GLYCOSIDE HYDROLASE FAMILY 5 DOMAIN-CONTAINING PROTEIN"/>
    <property type="match status" value="1"/>
</dbReference>
<dbReference type="Proteomes" id="UP000234789">
    <property type="component" value="Unassembled WGS sequence"/>
</dbReference>
<evidence type="ECO:0000256" key="2">
    <source>
        <dbReference type="ARBA" id="ARBA00022801"/>
    </source>
</evidence>
<reference evidence="7 8" key="1">
    <citation type="submission" date="2017-05" db="EMBL/GenBank/DDBJ databases">
        <title>Functional genome analysis of Paenibacillus pasadenensis strain R16: insights on endophytic life style and antifungal activity.</title>
        <authorList>
            <person name="Passera A."/>
            <person name="Marcolungo L."/>
            <person name="Casati P."/>
            <person name="Brasca M."/>
            <person name="Quaglino F."/>
            <person name="Delledonne M."/>
        </authorList>
    </citation>
    <scope>NUCLEOTIDE SEQUENCE [LARGE SCALE GENOMIC DNA]</scope>
    <source>
        <strain evidence="7 8">R16</strain>
    </source>
</reference>
<evidence type="ECO:0000256" key="3">
    <source>
        <dbReference type="ARBA" id="ARBA00023295"/>
    </source>
</evidence>
<dbReference type="PANTHER" id="PTHR34142">
    <property type="entry name" value="ENDO-BETA-1,4-GLUCANASE A"/>
    <property type="match status" value="1"/>
</dbReference>
<feature type="domain" description="Glycoside hydrolase family 5" evidence="6">
    <location>
        <begin position="47"/>
        <end position="289"/>
    </location>
</feature>
<dbReference type="AlphaFoldDB" id="A0A2N5N2X9"/>
<organism evidence="7 8">
    <name type="scientific">Paenibacillus pasadenensis</name>
    <dbReference type="NCBI Taxonomy" id="217090"/>
    <lineage>
        <taxon>Bacteria</taxon>
        <taxon>Bacillati</taxon>
        <taxon>Bacillota</taxon>
        <taxon>Bacilli</taxon>
        <taxon>Bacillales</taxon>
        <taxon>Paenibacillaceae</taxon>
        <taxon>Paenibacillus</taxon>
    </lineage>
</organism>
<protein>
    <submittedName>
        <fullName evidence="7">Beta-1,4-mannanase</fullName>
    </submittedName>
</protein>
<accession>A0A2N5N2X9</accession>